<proteinExistence type="inferred from homology"/>
<dbReference type="InterPro" id="IPR004154">
    <property type="entry name" value="Anticodon-bd"/>
</dbReference>
<evidence type="ECO:0000256" key="5">
    <source>
        <dbReference type="ARBA" id="ARBA00022741"/>
    </source>
</evidence>
<evidence type="ECO:0000256" key="10">
    <source>
        <dbReference type="HAMAP-Rule" id="MF_00127"/>
    </source>
</evidence>
<keyword evidence="4 10" id="KW-0436">Ligase</keyword>
<accession>A0A428K1Y3</accession>
<evidence type="ECO:0000313" key="14">
    <source>
        <dbReference type="Proteomes" id="UP000270620"/>
    </source>
</evidence>
<keyword evidence="3 10" id="KW-0963">Cytoplasm</keyword>
<evidence type="ECO:0000256" key="9">
    <source>
        <dbReference type="ARBA" id="ARBA00047639"/>
    </source>
</evidence>
<dbReference type="CDD" id="cd00859">
    <property type="entry name" value="HisRS_anticodon"/>
    <property type="match status" value="1"/>
</dbReference>
<dbReference type="EC" id="6.1.1.21" evidence="10"/>
<feature type="binding site" evidence="11">
    <location>
        <position position="296"/>
    </location>
    <ligand>
        <name>L-histidine</name>
        <dbReference type="ChEBI" id="CHEBI:57595"/>
    </ligand>
</feature>
<dbReference type="SUPFAM" id="SSF52954">
    <property type="entry name" value="Class II aaRS ABD-related"/>
    <property type="match status" value="1"/>
</dbReference>
<evidence type="ECO:0000256" key="6">
    <source>
        <dbReference type="ARBA" id="ARBA00022840"/>
    </source>
</evidence>
<feature type="domain" description="Aminoacyl-transfer RNA synthetases class-II family profile" evidence="12">
    <location>
        <begin position="1"/>
        <end position="400"/>
    </location>
</feature>
<keyword evidence="14" id="KW-1185">Reference proteome</keyword>
<dbReference type="Gene3D" id="3.40.50.800">
    <property type="entry name" value="Anticodon-binding domain"/>
    <property type="match status" value="1"/>
</dbReference>
<dbReference type="GO" id="GO:0006427">
    <property type="term" value="P:histidyl-tRNA aminoacylation"/>
    <property type="evidence" value="ECO:0007669"/>
    <property type="project" value="UniProtKB-UniRule"/>
</dbReference>
<dbReference type="PIRSF" id="PIRSF001549">
    <property type="entry name" value="His-tRNA_synth"/>
    <property type="match status" value="1"/>
</dbReference>
<dbReference type="GO" id="GO:0005737">
    <property type="term" value="C:cytoplasm"/>
    <property type="evidence" value="ECO:0007669"/>
    <property type="project" value="UniProtKB-SubCell"/>
</dbReference>
<dbReference type="RefSeq" id="WP_125467354.1">
    <property type="nucleotide sequence ID" value="NZ_RWBG01000002.1"/>
</dbReference>
<evidence type="ECO:0000256" key="1">
    <source>
        <dbReference type="ARBA" id="ARBA00008226"/>
    </source>
</evidence>
<name>A0A428K1Y3_9FLAO</name>
<comment type="caution">
    <text evidence="13">The sequence shown here is derived from an EMBL/GenBank/DDBJ whole genome shotgun (WGS) entry which is preliminary data.</text>
</comment>
<protein>
    <recommendedName>
        <fullName evidence="10">Histidine--tRNA ligase</fullName>
        <ecNumber evidence="10">6.1.1.21</ecNumber>
    </recommendedName>
    <alternativeName>
        <fullName evidence="10">Histidyl-tRNA synthetase</fullName>
        <shortName evidence="10">HisRS</shortName>
    </alternativeName>
</protein>
<dbReference type="InterPro" id="IPR015807">
    <property type="entry name" value="His-tRNA-ligase"/>
</dbReference>
<dbReference type="PANTHER" id="PTHR11476:SF7">
    <property type="entry name" value="HISTIDINE--TRNA LIGASE"/>
    <property type="match status" value="1"/>
</dbReference>
<dbReference type="GO" id="GO:0005524">
    <property type="term" value="F:ATP binding"/>
    <property type="evidence" value="ECO:0007669"/>
    <property type="project" value="UniProtKB-UniRule"/>
</dbReference>
<comment type="subunit">
    <text evidence="2 10">Homodimer.</text>
</comment>
<dbReference type="Proteomes" id="UP000270620">
    <property type="component" value="Unassembled WGS sequence"/>
</dbReference>
<evidence type="ECO:0000256" key="3">
    <source>
        <dbReference type="ARBA" id="ARBA00022490"/>
    </source>
</evidence>
<feature type="binding site" evidence="11">
    <location>
        <position position="150"/>
    </location>
    <ligand>
        <name>L-histidine</name>
        <dbReference type="ChEBI" id="CHEBI:57595"/>
    </ligand>
</feature>
<dbReference type="InterPro" id="IPR006195">
    <property type="entry name" value="aa-tRNA-synth_II"/>
</dbReference>
<evidence type="ECO:0000256" key="2">
    <source>
        <dbReference type="ARBA" id="ARBA00011738"/>
    </source>
</evidence>
<dbReference type="PROSITE" id="PS50862">
    <property type="entry name" value="AA_TRNA_LIGASE_II"/>
    <property type="match status" value="1"/>
</dbReference>
<evidence type="ECO:0000259" key="12">
    <source>
        <dbReference type="PROSITE" id="PS50862"/>
    </source>
</evidence>
<dbReference type="HAMAP" id="MF_00127">
    <property type="entry name" value="His_tRNA_synth"/>
    <property type="match status" value="1"/>
</dbReference>
<comment type="similarity">
    <text evidence="1 10">Belongs to the class-II aminoacyl-tRNA synthetase family.</text>
</comment>
<dbReference type="OrthoDB" id="9800814at2"/>
<feature type="binding site" evidence="11">
    <location>
        <begin position="300"/>
        <end position="301"/>
    </location>
    <ligand>
        <name>L-histidine</name>
        <dbReference type="ChEBI" id="CHEBI:57595"/>
    </ligand>
</feature>
<comment type="catalytic activity">
    <reaction evidence="9 10">
        <text>tRNA(His) + L-histidine + ATP = L-histidyl-tRNA(His) + AMP + diphosphate + H(+)</text>
        <dbReference type="Rhea" id="RHEA:17313"/>
        <dbReference type="Rhea" id="RHEA-COMP:9665"/>
        <dbReference type="Rhea" id="RHEA-COMP:9689"/>
        <dbReference type="ChEBI" id="CHEBI:15378"/>
        <dbReference type="ChEBI" id="CHEBI:30616"/>
        <dbReference type="ChEBI" id="CHEBI:33019"/>
        <dbReference type="ChEBI" id="CHEBI:57595"/>
        <dbReference type="ChEBI" id="CHEBI:78442"/>
        <dbReference type="ChEBI" id="CHEBI:78527"/>
        <dbReference type="ChEBI" id="CHEBI:456215"/>
        <dbReference type="EC" id="6.1.1.21"/>
    </reaction>
</comment>
<keyword evidence="8 10" id="KW-0030">Aminoacyl-tRNA synthetase</keyword>
<dbReference type="InterPro" id="IPR041715">
    <property type="entry name" value="HisRS-like_core"/>
</dbReference>
<comment type="subcellular location">
    <subcellularLocation>
        <location evidence="10">Cytoplasm</location>
    </subcellularLocation>
</comment>
<keyword evidence="7 10" id="KW-0648">Protein biosynthesis</keyword>
<dbReference type="NCBIfam" id="TIGR00442">
    <property type="entry name" value="hisS"/>
    <property type="match status" value="1"/>
</dbReference>
<organism evidence="13 14">
    <name type="scientific">Mangrovimonas spongiae</name>
    <dbReference type="NCBI Taxonomy" id="2494697"/>
    <lineage>
        <taxon>Bacteria</taxon>
        <taxon>Pseudomonadati</taxon>
        <taxon>Bacteroidota</taxon>
        <taxon>Flavobacteriia</taxon>
        <taxon>Flavobacteriales</taxon>
        <taxon>Flavobacteriaceae</taxon>
        <taxon>Mangrovimonas</taxon>
    </lineage>
</organism>
<keyword evidence="5 10" id="KW-0547">Nucleotide-binding</keyword>
<feature type="binding site" evidence="11">
    <location>
        <position position="132"/>
    </location>
    <ligand>
        <name>L-histidine</name>
        <dbReference type="ChEBI" id="CHEBI:57595"/>
    </ligand>
</feature>
<dbReference type="Pfam" id="PF13393">
    <property type="entry name" value="tRNA-synt_His"/>
    <property type="match status" value="2"/>
</dbReference>
<dbReference type="FunFam" id="3.30.930.10:FF:000093">
    <property type="entry name" value="Histidine--tRNA ligase"/>
    <property type="match status" value="1"/>
</dbReference>
<feature type="binding site" evidence="11">
    <location>
        <position position="146"/>
    </location>
    <ligand>
        <name>L-histidine</name>
        <dbReference type="ChEBI" id="CHEBI:57595"/>
    </ligand>
</feature>
<evidence type="ECO:0000256" key="8">
    <source>
        <dbReference type="ARBA" id="ARBA00023146"/>
    </source>
</evidence>
<dbReference type="GO" id="GO:0004821">
    <property type="term" value="F:histidine-tRNA ligase activity"/>
    <property type="evidence" value="ECO:0007669"/>
    <property type="project" value="UniProtKB-UniRule"/>
</dbReference>
<dbReference type="SUPFAM" id="SSF55681">
    <property type="entry name" value="Class II aaRS and biotin synthetases"/>
    <property type="match status" value="1"/>
</dbReference>
<evidence type="ECO:0000256" key="7">
    <source>
        <dbReference type="ARBA" id="ARBA00022917"/>
    </source>
</evidence>
<dbReference type="InterPro" id="IPR045864">
    <property type="entry name" value="aa-tRNA-synth_II/BPL/LPL"/>
</dbReference>
<dbReference type="Pfam" id="PF03129">
    <property type="entry name" value="HGTP_anticodon"/>
    <property type="match status" value="1"/>
</dbReference>
<evidence type="ECO:0000313" key="13">
    <source>
        <dbReference type="EMBL" id="RSK40439.1"/>
    </source>
</evidence>
<reference evidence="13 14" key="1">
    <citation type="submission" date="2018-12" db="EMBL/GenBank/DDBJ databases">
        <title>Mangrovimonas spongiae sp. nov., a novel member of the genus Mangrovimonas isolated from marine sponge.</title>
        <authorList>
            <person name="Zhuang L."/>
            <person name="Luo L."/>
        </authorList>
    </citation>
    <scope>NUCLEOTIDE SEQUENCE [LARGE SCALE GENOMIC DNA]</scope>
    <source>
        <strain evidence="13 14">HN-E26</strain>
    </source>
</reference>
<dbReference type="InterPro" id="IPR036621">
    <property type="entry name" value="Anticodon-bd_dom_sf"/>
</dbReference>
<sequence length="456" mass="51403">MAQKPSIPKGTRDFNPEQVAKRNYIFNTIQTQFERFGFQPIETPSFENSDTLMGKYGDEGDRLIFKILNSGDFLRKVEDSLYTEKNATKLTPKISEKALRYDLTVPFARYVVQHQNDIEFPFKRYQMQPVWRADRPQKGRFREFYQCDADVVGSTSLWQEVEFVQLYDAVFSALQLEGVTIKINNRKILSGIAEVIGASDKLIDFTVALDKLDKIGEEKVKEEMLAKGISEEGINKLQPLFELKGNFATQIQQLQDILSVSEEGQKGIEELQFINMAIAELGLQTATLQLDVTLARGLNYYTGAIFEVSAPEGVKMGSIGGGGRYDDLTGIFGLKNMSGVGISFGLDRIYLVLEELDAFPNTVNKNIKALFINFGDNEALYAMKAVKALRSHNINTELYPDAAKMGKQMKHADKRQIPYTILVGEKEMESSKYTLKHMVSGEQEQLSLDKLIAKLA</sequence>
<keyword evidence="6 10" id="KW-0067">ATP-binding</keyword>
<dbReference type="PANTHER" id="PTHR11476">
    <property type="entry name" value="HISTIDYL-TRNA SYNTHETASE"/>
    <property type="match status" value="1"/>
</dbReference>
<dbReference type="AlphaFoldDB" id="A0A428K1Y3"/>
<dbReference type="EMBL" id="RWBG01000002">
    <property type="protein sequence ID" value="RSK40439.1"/>
    <property type="molecule type" value="Genomic_DNA"/>
</dbReference>
<dbReference type="Gene3D" id="3.30.930.10">
    <property type="entry name" value="Bira Bifunctional Protein, Domain 2"/>
    <property type="match status" value="1"/>
</dbReference>
<dbReference type="InterPro" id="IPR033656">
    <property type="entry name" value="HisRS_anticodon"/>
</dbReference>
<dbReference type="InterPro" id="IPR004516">
    <property type="entry name" value="HisRS/HisZ"/>
</dbReference>
<evidence type="ECO:0000256" key="4">
    <source>
        <dbReference type="ARBA" id="ARBA00022598"/>
    </source>
</evidence>
<evidence type="ECO:0000256" key="11">
    <source>
        <dbReference type="PIRSR" id="PIRSR001549-1"/>
    </source>
</evidence>
<gene>
    <name evidence="10" type="primary">hisS</name>
    <name evidence="13" type="ORF">EJA19_05525</name>
</gene>
<dbReference type="CDD" id="cd00773">
    <property type="entry name" value="HisRS-like_core"/>
    <property type="match status" value="1"/>
</dbReference>
<feature type="binding site" evidence="11">
    <location>
        <begin position="102"/>
        <end position="104"/>
    </location>
    <ligand>
        <name>L-histidine</name>
        <dbReference type="ChEBI" id="CHEBI:57595"/>
    </ligand>
</feature>